<evidence type="ECO:0000313" key="2">
    <source>
        <dbReference type="EMBL" id="KAL2716712.1"/>
    </source>
</evidence>
<keyword evidence="1" id="KW-0472">Membrane</keyword>
<keyword evidence="1" id="KW-1133">Transmembrane helix</keyword>
<proteinExistence type="predicted"/>
<evidence type="ECO:0000256" key="1">
    <source>
        <dbReference type="SAM" id="Phobius"/>
    </source>
</evidence>
<sequence>MGSMSHHRSLPLTKMKESKRAAALMLRAWRISLKSTGGSNVVRVVVVMMVVVVVVMVVVVVW</sequence>
<evidence type="ECO:0000313" key="3">
    <source>
        <dbReference type="Proteomes" id="UP001607302"/>
    </source>
</evidence>
<keyword evidence="1" id="KW-0812">Transmembrane</keyword>
<dbReference type="Proteomes" id="UP001607302">
    <property type="component" value="Unassembled WGS sequence"/>
</dbReference>
<protein>
    <recommendedName>
        <fullName evidence="4">Transmembrane protein</fullName>
    </recommendedName>
</protein>
<dbReference type="AlphaFoldDB" id="A0ABD2A855"/>
<keyword evidence="3" id="KW-1185">Reference proteome</keyword>
<gene>
    <name evidence="2" type="ORF">V1478_014388</name>
</gene>
<dbReference type="EMBL" id="JAUDFV010000154">
    <property type="protein sequence ID" value="KAL2716712.1"/>
    <property type="molecule type" value="Genomic_DNA"/>
</dbReference>
<name>A0ABD2A855_VESSQ</name>
<reference evidence="2 3" key="1">
    <citation type="journal article" date="2024" name="Ann. Entomol. Soc. Am.">
        <title>Genomic analyses of the southern and eastern yellowjacket wasps (Hymenoptera: Vespidae) reveal evolutionary signatures of social life.</title>
        <authorList>
            <person name="Catto M.A."/>
            <person name="Caine P.B."/>
            <person name="Orr S.E."/>
            <person name="Hunt B.G."/>
            <person name="Goodisman M.A.D."/>
        </authorList>
    </citation>
    <scope>NUCLEOTIDE SEQUENCE [LARGE SCALE GENOMIC DNA]</scope>
    <source>
        <strain evidence="2">233</strain>
        <tissue evidence="2">Head and thorax</tissue>
    </source>
</reference>
<organism evidence="2 3">
    <name type="scientific">Vespula squamosa</name>
    <name type="common">Southern yellow jacket</name>
    <name type="synonym">Wasp</name>
    <dbReference type="NCBI Taxonomy" id="30214"/>
    <lineage>
        <taxon>Eukaryota</taxon>
        <taxon>Metazoa</taxon>
        <taxon>Ecdysozoa</taxon>
        <taxon>Arthropoda</taxon>
        <taxon>Hexapoda</taxon>
        <taxon>Insecta</taxon>
        <taxon>Pterygota</taxon>
        <taxon>Neoptera</taxon>
        <taxon>Endopterygota</taxon>
        <taxon>Hymenoptera</taxon>
        <taxon>Apocrita</taxon>
        <taxon>Aculeata</taxon>
        <taxon>Vespoidea</taxon>
        <taxon>Vespidae</taxon>
        <taxon>Vespinae</taxon>
        <taxon>Vespula</taxon>
    </lineage>
</organism>
<comment type="caution">
    <text evidence="2">The sequence shown here is derived from an EMBL/GenBank/DDBJ whole genome shotgun (WGS) entry which is preliminary data.</text>
</comment>
<evidence type="ECO:0008006" key="4">
    <source>
        <dbReference type="Google" id="ProtNLM"/>
    </source>
</evidence>
<accession>A0ABD2A855</accession>
<feature type="transmembrane region" description="Helical" evidence="1">
    <location>
        <begin position="40"/>
        <end position="61"/>
    </location>
</feature>